<dbReference type="AlphaFoldDB" id="A0A427AU19"/>
<dbReference type="EMBL" id="AMZH03001352">
    <property type="protein sequence ID" value="RRT79617.1"/>
    <property type="molecule type" value="Genomic_DNA"/>
</dbReference>
<protein>
    <submittedName>
        <fullName evidence="1">Uncharacterized protein</fullName>
    </submittedName>
</protein>
<proteinExistence type="predicted"/>
<reference evidence="1 2" key="1">
    <citation type="journal article" date="2014" name="Agronomy (Basel)">
        <title>A Draft Genome Sequence for Ensete ventricosum, the Drought-Tolerant Tree Against Hunger.</title>
        <authorList>
            <person name="Harrison J."/>
            <person name="Moore K.A."/>
            <person name="Paszkiewicz K."/>
            <person name="Jones T."/>
            <person name="Grant M."/>
            <person name="Ambacheew D."/>
            <person name="Muzemil S."/>
            <person name="Studholme D.J."/>
        </authorList>
    </citation>
    <scope>NUCLEOTIDE SEQUENCE [LARGE SCALE GENOMIC DNA]</scope>
</reference>
<name>A0A427AU19_ENSVE</name>
<dbReference type="Proteomes" id="UP000287651">
    <property type="component" value="Unassembled WGS sequence"/>
</dbReference>
<evidence type="ECO:0000313" key="2">
    <source>
        <dbReference type="Proteomes" id="UP000287651"/>
    </source>
</evidence>
<comment type="caution">
    <text evidence="1">The sequence shown here is derived from an EMBL/GenBank/DDBJ whole genome shotgun (WGS) entry which is preliminary data.</text>
</comment>
<organism evidence="1 2">
    <name type="scientific">Ensete ventricosum</name>
    <name type="common">Abyssinian banana</name>
    <name type="synonym">Musa ensete</name>
    <dbReference type="NCBI Taxonomy" id="4639"/>
    <lineage>
        <taxon>Eukaryota</taxon>
        <taxon>Viridiplantae</taxon>
        <taxon>Streptophyta</taxon>
        <taxon>Embryophyta</taxon>
        <taxon>Tracheophyta</taxon>
        <taxon>Spermatophyta</taxon>
        <taxon>Magnoliopsida</taxon>
        <taxon>Liliopsida</taxon>
        <taxon>Zingiberales</taxon>
        <taxon>Musaceae</taxon>
        <taxon>Ensete</taxon>
    </lineage>
</organism>
<accession>A0A427AU19</accession>
<evidence type="ECO:0000313" key="1">
    <source>
        <dbReference type="EMBL" id="RRT79617.1"/>
    </source>
</evidence>
<sequence length="151" mass="17082">MGRQVLVSEQREWKRGLRSSPRGRLRRGRGVFPEVTRCFVLTTSSPPSSAKMLLSDPLCLRSQHDVVRHARAGTTQYDLELEDDVRHPMGSEVFYVDPHESPPRGRFYTCPSTANYPFPISLYNALIGVFDAGMSVAYHFSLVVVRSLQIL</sequence>
<gene>
    <name evidence="1" type="ORF">B296_00004395</name>
</gene>